<gene>
    <name evidence="1" type="ORF">HH1059_18840</name>
</gene>
<dbReference type="InterPro" id="IPR008514">
    <property type="entry name" value="T6SS_Hcp"/>
</dbReference>
<dbReference type="PANTHER" id="PTHR34319:SF6">
    <property type="entry name" value="MAJOR EXPORTED PROTEIN"/>
    <property type="match status" value="1"/>
</dbReference>
<dbReference type="Pfam" id="PF05638">
    <property type="entry name" value="T6SS_HCP"/>
    <property type="match status" value="1"/>
</dbReference>
<name>A0A110B642_HALHR</name>
<proteinExistence type="predicted"/>
<reference evidence="1" key="1">
    <citation type="submission" date="2016-02" db="EMBL/GenBank/DDBJ databases">
        <title>Halorhodospira halochloris DSM-1059 complete genome, version 2.</title>
        <authorList>
            <person name="Tsukatani Y."/>
        </authorList>
    </citation>
    <scope>NUCLEOTIDE SEQUENCE</scope>
    <source>
        <strain evidence="1">DSM 1059</strain>
    </source>
</reference>
<dbReference type="PANTHER" id="PTHR34319">
    <property type="entry name" value="MAJOR EXPORTED PROTEIN"/>
    <property type="match status" value="1"/>
</dbReference>
<dbReference type="AlphaFoldDB" id="A0A110B642"/>
<dbReference type="InterPro" id="IPR036624">
    <property type="entry name" value="Hcp1-lik_sf"/>
</dbReference>
<dbReference type="RefSeq" id="WP_096409916.1">
    <property type="nucleotide sequence ID" value="NZ_AP017372.2"/>
</dbReference>
<dbReference type="KEGG" id="hhk:HH1059_18840"/>
<dbReference type="Gene3D" id="2.30.110.20">
    <property type="entry name" value="Hcp1-like"/>
    <property type="match status" value="1"/>
</dbReference>
<organism evidence="1 2">
    <name type="scientific">Halorhodospira halochloris</name>
    <name type="common">Ectothiorhodospira halochloris</name>
    <dbReference type="NCBI Taxonomy" id="1052"/>
    <lineage>
        <taxon>Bacteria</taxon>
        <taxon>Pseudomonadati</taxon>
        <taxon>Pseudomonadota</taxon>
        <taxon>Gammaproteobacteria</taxon>
        <taxon>Chromatiales</taxon>
        <taxon>Ectothiorhodospiraceae</taxon>
        <taxon>Halorhodospira</taxon>
    </lineage>
</organism>
<accession>A0A110B642</accession>
<keyword evidence="2" id="KW-1185">Reference proteome</keyword>
<evidence type="ECO:0000313" key="2">
    <source>
        <dbReference type="Proteomes" id="UP000218890"/>
    </source>
</evidence>
<dbReference type="OrthoDB" id="5674026at2"/>
<protein>
    <submittedName>
        <fullName evidence="1">Uncharacterized protein ImpD</fullName>
    </submittedName>
</protein>
<dbReference type="EMBL" id="AP017372">
    <property type="protein sequence ID" value="BAU58572.1"/>
    <property type="molecule type" value="Genomic_DNA"/>
</dbReference>
<dbReference type="Proteomes" id="UP000218890">
    <property type="component" value="Chromosome"/>
</dbReference>
<dbReference type="InterPro" id="IPR052947">
    <property type="entry name" value="T6SS_Hcp1_domain"/>
</dbReference>
<dbReference type="SUPFAM" id="SSF141452">
    <property type="entry name" value="Hcp1-like"/>
    <property type="match status" value="1"/>
</dbReference>
<evidence type="ECO:0000313" key="1">
    <source>
        <dbReference type="EMBL" id="BAU58572.1"/>
    </source>
</evidence>
<sequence>MAIPAYMWLKDDQGNEIEGSVSVAEREGSIEVLGFEHELRIPTDNDTGALTGTRKHEPFVLTKSYDASSPYLYKACSKGQTLEELVLSWYQIDETGNEKEYFRHTLHDVKITSVKPVMHNVKELDKERFPHMEQVSMRYARITWAYIEGNIEFSDSWTEGR</sequence>
<dbReference type="NCBIfam" id="TIGR03344">
    <property type="entry name" value="VI_effect_Hcp1"/>
    <property type="match status" value="1"/>
</dbReference>